<dbReference type="SUPFAM" id="SSF50891">
    <property type="entry name" value="Cyclophilin-like"/>
    <property type="match status" value="1"/>
</dbReference>
<proteinExistence type="inferred from homology"/>
<protein>
    <recommendedName>
        <fullName evidence="3">Peptidyl-prolyl cis-trans isomerase</fullName>
        <shortName evidence="3">PPIase</shortName>
        <ecNumber evidence="3">5.2.1.8</ecNumber>
    </recommendedName>
</protein>
<dbReference type="EnsemblMetazoa" id="RPRC007516-RA">
    <property type="protein sequence ID" value="RPRC007516-PA"/>
    <property type="gene ID" value="RPRC007516"/>
</dbReference>
<keyword evidence="1 3" id="KW-0697">Rotamase</keyword>
<dbReference type="GO" id="GO:0016018">
    <property type="term" value="F:cyclosporin A binding"/>
    <property type="evidence" value="ECO:0007669"/>
    <property type="project" value="TreeGrafter"/>
</dbReference>
<dbReference type="PANTHER" id="PTHR11071">
    <property type="entry name" value="PEPTIDYL-PROLYL CIS-TRANS ISOMERASE"/>
    <property type="match status" value="1"/>
</dbReference>
<evidence type="ECO:0000256" key="3">
    <source>
        <dbReference type="RuleBase" id="RU363019"/>
    </source>
</evidence>
<dbReference type="GO" id="GO:0006457">
    <property type="term" value="P:protein folding"/>
    <property type="evidence" value="ECO:0007669"/>
    <property type="project" value="TreeGrafter"/>
</dbReference>
<dbReference type="PANTHER" id="PTHR11071:SF561">
    <property type="entry name" value="PEPTIDYL-PROLYL CIS-TRANS ISOMERASE D-RELATED"/>
    <property type="match status" value="1"/>
</dbReference>
<evidence type="ECO:0000256" key="1">
    <source>
        <dbReference type="ARBA" id="ARBA00023110"/>
    </source>
</evidence>
<organism evidence="4 5">
    <name type="scientific">Rhodnius prolixus</name>
    <name type="common">Triatomid bug</name>
    <dbReference type="NCBI Taxonomy" id="13249"/>
    <lineage>
        <taxon>Eukaryota</taxon>
        <taxon>Metazoa</taxon>
        <taxon>Ecdysozoa</taxon>
        <taxon>Arthropoda</taxon>
        <taxon>Hexapoda</taxon>
        <taxon>Insecta</taxon>
        <taxon>Pterygota</taxon>
        <taxon>Neoptera</taxon>
        <taxon>Paraneoptera</taxon>
        <taxon>Hemiptera</taxon>
        <taxon>Heteroptera</taxon>
        <taxon>Panheteroptera</taxon>
        <taxon>Cimicomorpha</taxon>
        <taxon>Reduviidae</taxon>
        <taxon>Triatominae</taxon>
        <taxon>Rhodnius</taxon>
    </lineage>
</organism>
<comment type="similarity">
    <text evidence="3">Belongs to the cyclophilin-type PPIase family.</text>
</comment>
<sequence length="166" mass="18085">CFFDIAVKGKKKMGRLVMEIWMDIAPVAGCNFVQLCKGYGEYSYKKTPFHRIIKDTFCVGGDVVNKSGTGIFSVYGGVNSTFSDENATLEFNGPGVLAAHTVFAGDNHSQFLITFQKLTTMNKYFVVFGRIIGSIRTLELIHGFGTGAGKPTKELIIADCGVLGYT</sequence>
<dbReference type="InterPro" id="IPR029000">
    <property type="entry name" value="Cyclophilin-like_dom_sf"/>
</dbReference>
<accession>T1HTZ6</accession>
<dbReference type="VEuPathDB" id="VectorBase:RPRC007516"/>
<dbReference type="Pfam" id="PF00160">
    <property type="entry name" value="Pro_isomerase"/>
    <property type="match status" value="1"/>
</dbReference>
<dbReference type="EMBL" id="ACPB03003092">
    <property type="status" value="NOT_ANNOTATED_CDS"/>
    <property type="molecule type" value="Genomic_DNA"/>
</dbReference>
<dbReference type="STRING" id="13249.T1HTZ6"/>
<dbReference type="PROSITE" id="PS50072">
    <property type="entry name" value="CSA_PPIASE_2"/>
    <property type="match status" value="1"/>
</dbReference>
<evidence type="ECO:0000256" key="2">
    <source>
        <dbReference type="ARBA" id="ARBA00023235"/>
    </source>
</evidence>
<evidence type="ECO:0000313" key="4">
    <source>
        <dbReference type="EnsemblMetazoa" id="RPRC007516-PA"/>
    </source>
</evidence>
<dbReference type="PRINTS" id="PR00153">
    <property type="entry name" value="CSAPPISMRASE"/>
</dbReference>
<comment type="function">
    <text evidence="3">PPIases accelerate the folding of proteins. It catalyzes the cis-trans isomerization of proline imidic peptide bonds in oligopeptides.</text>
</comment>
<evidence type="ECO:0000313" key="5">
    <source>
        <dbReference type="Proteomes" id="UP000015103"/>
    </source>
</evidence>
<dbReference type="Proteomes" id="UP000015103">
    <property type="component" value="Unassembled WGS sequence"/>
</dbReference>
<comment type="catalytic activity">
    <reaction evidence="3">
        <text>[protein]-peptidylproline (omega=180) = [protein]-peptidylproline (omega=0)</text>
        <dbReference type="Rhea" id="RHEA:16237"/>
        <dbReference type="Rhea" id="RHEA-COMP:10747"/>
        <dbReference type="Rhea" id="RHEA-COMP:10748"/>
        <dbReference type="ChEBI" id="CHEBI:83833"/>
        <dbReference type="ChEBI" id="CHEBI:83834"/>
        <dbReference type="EC" id="5.2.1.8"/>
    </reaction>
</comment>
<keyword evidence="5" id="KW-1185">Reference proteome</keyword>
<dbReference type="InParanoid" id="T1HTZ6"/>
<dbReference type="InterPro" id="IPR024936">
    <property type="entry name" value="Cyclophilin-type_PPIase"/>
</dbReference>
<dbReference type="PIRSF" id="PIRSF001467">
    <property type="entry name" value="Peptidylpro_ismrse"/>
    <property type="match status" value="1"/>
</dbReference>
<dbReference type="eggNOG" id="KOG0865">
    <property type="taxonomic scope" value="Eukaryota"/>
</dbReference>
<name>T1HTZ6_RHOPR</name>
<reference evidence="4" key="1">
    <citation type="submission" date="2015-05" db="UniProtKB">
        <authorList>
            <consortium name="EnsemblMetazoa"/>
        </authorList>
    </citation>
    <scope>IDENTIFICATION</scope>
</reference>
<keyword evidence="2 3" id="KW-0413">Isomerase</keyword>
<dbReference type="EC" id="5.2.1.8" evidence="3"/>
<dbReference type="GO" id="GO:0005737">
    <property type="term" value="C:cytoplasm"/>
    <property type="evidence" value="ECO:0007669"/>
    <property type="project" value="TreeGrafter"/>
</dbReference>
<dbReference type="HOGENOM" id="CLU_012062_4_3_1"/>
<dbReference type="AlphaFoldDB" id="T1HTZ6"/>
<dbReference type="GO" id="GO:0003755">
    <property type="term" value="F:peptidyl-prolyl cis-trans isomerase activity"/>
    <property type="evidence" value="ECO:0007669"/>
    <property type="project" value="UniProtKB-UniRule"/>
</dbReference>
<dbReference type="Gene3D" id="2.40.100.10">
    <property type="entry name" value="Cyclophilin-like"/>
    <property type="match status" value="1"/>
</dbReference>
<dbReference type="InterPro" id="IPR002130">
    <property type="entry name" value="Cyclophilin-type_PPIase_dom"/>
</dbReference>